<dbReference type="Proteomes" id="UP000239757">
    <property type="component" value="Unassembled WGS sequence"/>
</dbReference>
<evidence type="ECO:0000313" key="2">
    <source>
        <dbReference type="Proteomes" id="UP000239757"/>
    </source>
</evidence>
<sequence>MLLCELGMRYLFLQALGKPSPKGDGSSITSRSRFRYCNVDVYPDGNPSGPKGRDAVRHRNRDRLAVWHFTLFVRSPLARKARELKQLRCKRTPLFLRAMHFNSCPLSDLLGPRSTDIPFPCSTPLHPKSPPVDVLFFTRNFGPRVVFRAMPDPKLDCSDFFYLCNCFFDPRIILQSCAMRETEDPKGPGILRFDSAINATGNPFPNHIERDVSIVGKVDEWKVRRCVSEIRTPLQKIWEVLVKKGLLCHPDRILGEEGQSFCNFHRIVGHGIQSCEEFKRLLQDRMDNKEIKILNKREETNEREVCASDSQSSGPLYSVDRPLVIYYDAMREPLKPQMVIEVPSPFPYKDNKTVS</sequence>
<proteinExistence type="predicted"/>
<dbReference type="PANTHER" id="PTHR32108:SF9">
    <property type="entry name" value="REVERSE TRANSCRIPTASE RNASE H-LIKE DOMAIN-CONTAINING PROTEIN"/>
    <property type="match status" value="1"/>
</dbReference>
<gene>
    <name evidence="1" type="ORF">GOBAR_AA18184</name>
</gene>
<name>A0A2P5XGL7_GOSBA</name>
<evidence type="ECO:0000313" key="1">
    <source>
        <dbReference type="EMBL" id="PPS02480.1"/>
    </source>
</evidence>
<protein>
    <submittedName>
        <fullName evidence="1">Uncharacterized protein</fullName>
    </submittedName>
</protein>
<dbReference type="AlphaFoldDB" id="A0A2P5XGL7"/>
<accession>A0A2P5XGL7</accession>
<organism evidence="1 2">
    <name type="scientific">Gossypium barbadense</name>
    <name type="common">Sea Island cotton</name>
    <name type="synonym">Hibiscus barbadensis</name>
    <dbReference type="NCBI Taxonomy" id="3634"/>
    <lineage>
        <taxon>Eukaryota</taxon>
        <taxon>Viridiplantae</taxon>
        <taxon>Streptophyta</taxon>
        <taxon>Embryophyta</taxon>
        <taxon>Tracheophyta</taxon>
        <taxon>Spermatophyta</taxon>
        <taxon>Magnoliopsida</taxon>
        <taxon>eudicotyledons</taxon>
        <taxon>Gunneridae</taxon>
        <taxon>Pentapetalae</taxon>
        <taxon>rosids</taxon>
        <taxon>malvids</taxon>
        <taxon>Malvales</taxon>
        <taxon>Malvaceae</taxon>
        <taxon>Malvoideae</taxon>
        <taxon>Gossypium</taxon>
    </lineage>
</organism>
<dbReference type="PANTHER" id="PTHR32108">
    <property type="entry name" value="DNA-DIRECTED RNA POLYMERASE SUBUNIT ALPHA"/>
    <property type="match status" value="1"/>
</dbReference>
<reference evidence="1 2" key="1">
    <citation type="submission" date="2015-01" db="EMBL/GenBank/DDBJ databases">
        <title>Genome of allotetraploid Gossypium barbadense reveals genomic plasticity and fiber elongation in cotton evolution.</title>
        <authorList>
            <person name="Chen X."/>
            <person name="Liu X."/>
            <person name="Zhao B."/>
            <person name="Zheng H."/>
            <person name="Hu Y."/>
            <person name="Lu G."/>
            <person name="Yang C."/>
            <person name="Chen J."/>
            <person name="Shan C."/>
            <person name="Zhang L."/>
            <person name="Zhou Y."/>
            <person name="Wang L."/>
            <person name="Guo W."/>
            <person name="Bai Y."/>
            <person name="Ruan J."/>
            <person name="Shangguan X."/>
            <person name="Mao Y."/>
            <person name="Jiang J."/>
            <person name="Zhu Y."/>
            <person name="Lei J."/>
            <person name="Kang H."/>
            <person name="Chen S."/>
            <person name="He X."/>
            <person name="Wang R."/>
            <person name="Wang Y."/>
            <person name="Chen J."/>
            <person name="Wang L."/>
            <person name="Yu S."/>
            <person name="Wang B."/>
            <person name="Wei J."/>
            <person name="Song S."/>
            <person name="Lu X."/>
            <person name="Gao Z."/>
            <person name="Gu W."/>
            <person name="Deng X."/>
            <person name="Ma D."/>
            <person name="Wang S."/>
            <person name="Liang W."/>
            <person name="Fang L."/>
            <person name="Cai C."/>
            <person name="Zhu X."/>
            <person name="Zhou B."/>
            <person name="Zhang Y."/>
            <person name="Chen Z."/>
            <person name="Xu S."/>
            <person name="Zhu R."/>
            <person name="Wang S."/>
            <person name="Zhang T."/>
            <person name="Zhao G."/>
        </authorList>
    </citation>
    <scope>NUCLEOTIDE SEQUENCE [LARGE SCALE GENOMIC DNA]</scope>
    <source>
        <strain evidence="2">cv. Xinhai21</strain>
        <tissue evidence="1">Leaf</tissue>
    </source>
</reference>
<dbReference type="EMBL" id="KZ664917">
    <property type="protein sequence ID" value="PPS02480.1"/>
    <property type="molecule type" value="Genomic_DNA"/>
</dbReference>
<dbReference type="OrthoDB" id="1724165at2759"/>